<keyword evidence="3" id="KW-1185">Reference proteome</keyword>
<protein>
    <submittedName>
        <fullName evidence="2">Uncharacterized protein</fullName>
    </submittedName>
</protein>
<evidence type="ECO:0000313" key="2">
    <source>
        <dbReference type="EMBL" id="GAE35387.1"/>
    </source>
</evidence>
<dbReference type="EMBL" id="BAUV01000018">
    <property type="protein sequence ID" value="GAE35387.1"/>
    <property type="molecule type" value="Genomic_DNA"/>
</dbReference>
<organism evidence="2 3">
    <name type="scientific">Halalkalibacter akibai (strain ATCC 43226 / DSM 21942 / CIP 109018 / JCM 9157 / 1139)</name>
    <name type="common">Bacillus akibai</name>
    <dbReference type="NCBI Taxonomy" id="1236973"/>
    <lineage>
        <taxon>Bacteria</taxon>
        <taxon>Bacillati</taxon>
        <taxon>Bacillota</taxon>
        <taxon>Bacilli</taxon>
        <taxon>Bacillales</taxon>
        <taxon>Bacillaceae</taxon>
        <taxon>Halalkalibacter</taxon>
    </lineage>
</organism>
<name>W4QU01_HALA3</name>
<evidence type="ECO:0000256" key="1">
    <source>
        <dbReference type="SAM" id="MobiDB-lite"/>
    </source>
</evidence>
<dbReference type="Proteomes" id="UP000018896">
    <property type="component" value="Unassembled WGS sequence"/>
</dbReference>
<sequence length="58" mass="6694">MTPAGIEEKARHHSRYGVGAWQHPLESKWLMCNGAEPLRQNNNKTEKLPKGKLKRKEL</sequence>
<reference evidence="2 3" key="1">
    <citation type="journal article" date="2014" name="Genome Announc.">
        <title>Draft Genome Sequences of Three Alkaliphilic Bacillus Strains, Bacillus wakoensis JCM 9140T, Bacillus akibai JCM 9157T, and Bacillus hemicellulosilyticus JCM 9152T.</title>
        <authorList>
            <person name="Yuki M."/>
            <person name="Oshima K."/>
            <person name="Suda W."/>
            <person name="Oshida Y."/>
            <person name="Kitamura K."/>
            <person name="Iida T."/>
            <person name="Hattori M."/>
            <person name="Ohkuma M."/>
        </authorList>
    </citation>
    <scope>NUCLEOTIDE SEQUENCE [LARGE SCALE GENOMIC DNA]</scope>
    <source>
        <strain evidence="2 3">JCM 9157</strain>
    </source>
</reference>
<comment type="caution">
    <text evidence="2">The sequence shown here is derived from an EMBL/GenBank/DDBJ whole genome shotgun (WGS) entry which is preliminary data.</text>
</comment>
<evidence type="ECO:0000313" key="3">
    <source>
        <dbReference type="Proteomes" id="UP000018896"/>
    </source>
</evidence>
<dbReference type="STRING" id="1236973.JCM9157_2489"/>
<proteinExistence type="predicted"/>
<accession>W4QU01</accession>
<gene>
    <name evidence="2" type="ORF">JCM9157_2489</name>
</gene>
<dbReference type="AlphaFoldDB" id="W4QU01"/>
<feature type="region of interest" description="Disordered" evidence="1">
    <location>
        <begin position="36"/>
        <end position="58"/>
    </location>
</feature>